<proteinExistence type="predicted"/>
<dbReference type="GO" id="GO:0003341">
    <property type="term" value="P:cilium movement"/>
    <property type="evidence" value="ECO:0007669"/>
    <property type="project" value="TreeGrafter"/>
</dbReference>
<dbReference type="GO" id="GO:0015630">
    <property type="term" value="C:microtubule cytoskeleton"/>
    <property type="evidence" value="ECO:0007669"/>
    <property type="project" value="TreeGrafter"/>
</dbReference>
<evidence type="ECO:0000313" key="1">
    <source>
        <dbReference type="EMBL" id="CAH0549123.1"/>
    </source>
</evidence>
<sequence length="135" mass="15326">MLLSSLEPLLFSADPNILKYVLGQYSKVLPEDPKARRLFVTSGALRKVQEIETKPGSTLFEYISVINSCFPDEIVRYFSPGYSDSLLEKVEQYSPQLMTVLRETNSENVDVQTDLTTMVDDLSECNQNMDMVDCK</sequence>
<accession>A0A9P0AVN7</accession>
<protein>
    <submittedName>
        <fullName evidence="1">Uncharacterized protein</fullName>
    </submittedName>
</protein>
<dbReference type="AlphaFoldDB" id="A0A9P0AVN7"/>
<evidence type="ECO:0000313" key="2">
    <source>
        <dbReference type="Proteomes" id="UP001154078"/>
    </source>
</evidence>
<reference evidence="1" key="1">
    <citation type="submission" date="2021-12" db="EMBL/GenBank/DDBJ databases">
        <authorList>
            <person name="King R."/>
        </authorList>
    </citation>
    <scope>NUCLEOTIDE SEQUENCE</scope>
</reference>
<gene>
    <name evidence="1" type="ORF">MELIAE_LOCUS2401</name>
</gene>
<dbReference type="PANTHER" id="PTHR23314:SF0">
    <property type="entry name" value="SPERM-ASSOCIATED ANTIGEN 6"/>
    <property type="match status" value="1"/>
</dbReference>
<dbReference type="GO" id="GO:0008017">
    <property type="term" value="F:microtubule binding"/>
    <property type="evidence" value="ECO:0007669"/>
    <property type="project" value="TreeGrafter"/>
</dbReference>
<dbReference type="Proteomes" id="UP001154078">
    <property type="component" value="Chromosome 10"/>
</dbReference>
<organism evidence="1 2">
    <name type="scientific">Brassicogethes aeneus</name>
    <name type="common">Rape pollen beetle</name>
    <name type="synonym">Meligethes aeneus</name>
    <dbReference type="NCBI Taxonomy" id="1431903"/>
    <lineage>
        <taxon>Eukaryota</taxon>
        <taxon>Metazoa</taxon>
        <taxon>Ecdysozoa</taxon>
        <taxon>Arthropoda</taxon>
        <taxon>Hexapoda</taxon>
        <taxon>Insecta</taxon>
        <taxon>Pterygota</taxon>
        <taxon>Neoptera</taxon>
        <taxon>Endopterygota</taxon>
        <taxon>Coleoptera</taxon>
        <taxon>Polyphaga</taxon>
        <taxon>Cucujiformia</taxon>
        <taxon>Nitidulidae</taxon>
        <taxon>Meligethinae</taxon>
        <taxon>Brassicogethes</taxon>
    </lineage>
</organism>
<name>A0A9P0AVN7_BRAAE</name>
<keyword evidence="2" id="KW-1185">Reference proteome</keyword>
<dbReference type="OrthoDB" id="7537227at2759"/>
<dbReference type="PANTHER" id="PTHR23314">
    <property type="entry name" value="SPERM-ASSOCIATED ANTIGEN 6 ARMADILLO REPEAT-CONTAINING"/>
    <property type="match status" value="1"/>
</dbReference>
<dbReference type="EMBL" id="OV121141">
    <property type="protein sequence ID" value="CAH0549123.1"/>
    <property type="molecule type" value="Genomic_DNA"/>
</dbReference>